<sequence length="83" mass="9575">LTLWHARMGHLNQKDVVSLTGQRLENNLPEVCQSYIYGKQHQTPSHMPMPRAKDALELIHSDVEEISPTAYGGYRYFVQFTDD</sequence>
<evidence type="ECO:0000313" key="2">
    <source>
        <dbReference type="Proteomes" id="UP000326924"/>
    </source>
</evidence>
<evidence type="ECO:0008006" key="3">
    <source>
        <dbReference type="Google" id="ProtNLM"/>
    </source>
</evidence>
<accession>A0A5J5F7I5</accession>
<protein>
    <recommendedName>
        <fullName evidence="3">GAG-pre-integrase domain-containing protein</fullName>
    </recommendedName>
</protein>
<dbReference type="AlphaFoldDB" id="A0A5J5F7I5"/>
<dbReference type="EMBL" id="VXIS01000021">
    <property type="protein sequence ID" value="KAA8912631.1"/>
    <property type="molecule type" value="Genomic_DNA"/>
</dbReference>
<dbReference type="OrthoDB" id="4369929at2759"/>
<evidence type="ECO:0000313" key="1">
    <source>
        <dbReference type="EMBL" id="KAA8912631.1"/>
    </source>
</evidence>
<feature type="non-terminal residue" evidence="1">
    <location>
        <position position="1"/>
    </location>
</feature>
<comment type="caution">
    <text evidence="1">The sequence shown here is derived from an EMBL/GenBank/DDBJ whole genome shotgun (WGS) entry which is preliminary data.</text>
</comment>
<keyword evidence="2" id="KW-1185">Reference proteome</keyword>
<dbReference type="InParanoid" id="A0A5J5F7I5"/>
<proteinExistence type="predicted"/>
<reference evidence="1 2" key="1">
    <citation type="submission" date="2019-09" db="EMBL/GenBank/DDBJ databases">
        <title>Draft genome of the ectomycorrhizal ascomycete Sphaerosporella brunnea.</title>
        <authorList>
            <consortium name="DOE Joint Genome Institute"/>
            <person name="Benucci G.M."/>
            <person name="Marozzi G."/>
            <person name="Antonielli L."/>
            <person name="Sanchez S."/>
            <person name="Marco P."/>
            <person name="Wang X."/>
            <person name="Falini L.B."/>
            <person name="Barry K."/>
            <person name="Haridas S."/>
            <person name="Lipzen A."/>
            <person name="Labutti K."/>
            <person name="Grigoriev I.V."/>
            <person name="Murat C."/>
            <person name="Martin F."/>
            <person name="Albertini E."/>
            <person name="Donnini D."/>
            <person name="Bonito G."/>
        </authorList>
    </citation>
    <scope>NUCLEOTIDE SEQUENCE [LARGE SCALE GENOMIC DNA]</scope>
    <source>
        <strain evidence="1 2">Sb_GMNB300</strain>
    </source>
</reference>
<feature type="non-terminal residue" evidence="1">
    <location>
        <position position="83"/>
    </location>
</feature>
<organism evidence="1 2">
    <name type="scientific">Sphaerosporella brunnea</name>
    <dbReference type="NCBI Taxonomy" id="1250544"/>
    <lineage>
        <taxon>Eukaryota</taxon>
        <taxon>Fungi</taxon>
        <taxon>Dikarya</taxon>
        <taxon>Ascomycota</taxon>
        <taxon>Pezizomycotina</taxon>
        <taxon>Pezizomycetes</taxon>
        <taxon>Pezizales</taxon>
        <taxon>Pyronemataceae</taxon>
        <taxon>Sphaerosporella</taxon>
    </lineage>
</organism>
<name>A0A5J5F7I5_9PEZI</name>
<dbReference type="Proteomes" id="UP000326924">
    <property type="component" value="Unassembled WGS sequence"/>
</dbReference>
<gene>
    <name evidence="1" type="ORF">FN846DRAFT_754490</name>
</gene>